<sequence length="133" mass="14056">MKRLIVDVRPGEYAVTRLAPDAPVPSGLLDLTDALVSVTRTPDEMSIIAPSSFDLPADNAEKGWRLLTVRGPLEFTLTGIMAALAGELAAAGVSLFALSTYDTDHLLVKHTDLGRAVLALRAAGHELVVAPEV</sequence>
<dbReference type="PATRIC" id="fig|68170.10.peg.3077"/>
<evidence type="ECO:0000313" key="4">
    <source>
        <dbReference type="Proteomes" id="UP000033393"/>
    </source>
</evidence>
<dbReference type="PIRSF" id="PIRSF008459">
    <property type="entry name" value="UCP008459"/>
    <property type="match status" value="1"/>
</dbReference>
<dbReference type="RefSeq" id="WP_045318350.1">
    <property type="nucleotide sequence ID" value="NZ_JYJG01000560.1"/>
</dbReference>
<protein>
    <submittedName>
        <fullName evidence="3">Amino acid-binding protein</fullName>
    </submittedName>
</protein>
<dbReference type="InterPro" id="IPR051719">
    <property type="entry name" value="CASTOR_mTORC1"/>
</dbReference>
<evidence type="ECO:0000313" key="3">
    <source>
        <dbReference type="EMBL" id="KJK33253.1"/>
    </source>
</evidence>
<evidence type="ECO:0000259" key="1">
    <source>
        <dbReference type="Pfam" id="PF13840"/>
    </source>
</evidence>
<dbReference type="Pfam" id="PF13840">
    <property type="entry name" value="ACT_7"/>
    <property type="match status" value="1"/>
</dbReference>
<dbReference type="InterPro" id="IPR045865">
    <property type="entry name" value="ACT-like_dom_sf"/>
</dbReference>
<dbReference type="SUPFAM" id="SSF55021">
    <property type="entry name" value="ACT-like"/>
    <property type="match status" value="2"/>
</dbReference>
<dbReference type="InterPro" id="IPR016540">
    <property type="entry name" value="UCP008459"/>
</dbReference>
<feature type="domain" description="CASTOR ACT" evidence="1">
    <location>
        <begin position="60"/>
        <end position="121"/>
    </location>
</feature>
<comment type="caution">
    <text evidence="3">The sequence shown here is derived from an EMBL/GenBank/DDBJ whole genome shotgun (WGS) entry which is preliminary data.</text>
</comment>
<dbReference type="Gene3D" id="3.30.2130.10">
    <property type="entry name" value="VC0802-like"/>
    <property type="match status" value="1"/>
</dbReference>
<dbReference type="EMBL" id="JYJG01000560">
    <property type="protein sequence ID" value="KJK33253.1"/>
    <property type="molecule type" value="Genomic_DNA"/>
</dbReference>
<reference evidence="3 4" key="1">
    <citation type="submission" date="2015-02" db="EMBL/GenBank/DDBJ databases">
        <authorList>
            <person name="Ju K.-S."/>
            <person name="Doroghazi J.R."/>
            <person name="Metcalf W."/>
        </authorList>
    </citation>
    <scope>NUCLEOTIDE SEQUENCE [LARGE SCALE GENOMIC DNA]</scope>
    <source>
        <strain evidence="3 4">NRRL B-16140</strain>
    </source>
</reference>
<dbReference type="InterPro" id="IPR049447">
    <property type="entry name" value="A9CJY8-like_N"/>
</dbReference>
<dbReference type="InterPro" id="IPR027795">
    <property type="entry name" value="CASTOR_ACT_dom"/>
</dbReference>
<organism evidence="3 4">
    <name type="scientific">Lentzea aerocolonigenes</name>
    <name type="common">Lechevalieria aerocolonigenes</name>
    <name type="synonym">Saccharothrix aerocolonigenes</name>
    <dbReference type="NCBI Taxonomy" id="68170"/>
    <lineage>
        <taxon>Bacteria</taxon>
        <taxon>Bacillati</taxon>
        <taxon>Actinomycetota</taxon>
        <taxon>Actinomycetes</taxon>
        <taxon>Pseudonocardiales</taxon>
        <taxon>Pseudonocardiaceae</taxon>
        <taxon>Lentzea</taxon>
    </lineage>
</organism>
<dbReference type="eggNOG" id="COG3603">
    <property type="taxonomic scope" value="Bacteria"/>
</dbReference>
<dbReference type="Pfam" id="PF21631">
    <property type="entry name" value="A9CJY8-like_N"/>
    <property type="match status" value="1"/>
</dbReference>
<gene>
    <name evidence="3" type="ORF">UK23_46885</name>
</gene>
<keyword evidence="4" id="KW-1185">Reference proteome</keyword>
<evidence type="ECO:0000259" key="2">
    <source>
        <dbReference type="Pfam" id="PF21631"/>
    </source>
</evidence>
<dbReference type="Proteomes" id="UP000033393">
    <property type="component" value="Unassembled WGS sequence"/>
</dbReference>
<feature type="domain" description="A9CJY8-like N-terminal" evidence="2">
    <location>
        <begin position="11"/>
        <end position="48"/>
    </location>
</feature>
<proteinExistence type="predicted"/>
<dbReference type="STRING" id="68170.GCA_000974445_02878"/>
<name>A0A0F0GF99_LENAE</name>
<accession>A0A0F0GF99</accession>
<dbReference type="AlphaFoldDB" id="A0A0F0GF99"/>
<dbReference type="PANTHER" id="PTHR31131">
    <property type="entry name" value="CHROMOSOME 1, WHOLE GENOME SHOTGUN SEQUENCE"/>
    <property type="match status" value="1"/>
</dbReference>
<dbReference type="PANTHER" id="PTHR31131:SF6">
    <property type="entry name" value="CASTOR ACT DOMAIN-CONTAINING PROTEIN"/>
    <property type="match status" value="1"/>
</dbReference>
<dbReference type="OrthoDB" id="5615858at2"/>